<feature type="domain" description="Arabidopsis retrotransposon Orf1 C-terminal" evidence="2">
    <location>
        <begin position="7"/>
        <end position="60"/>
    </location>
</feature>
<accession>A0A6D2J9T7</accession>
<dbReference type="InterPro" id="IPR004312">
    <property type="entry name" value="ATHILA_Orf1_C"/>
</dbReference>
<dbReference type="EMBL" id="CACVBM020001191">
    <property type="protein sequence ID" value="CAA7038339.1"/>
    <property type="molecule type" value="Genomic_DNA"/>
</dbReference>
<sequence length="136" mass="15173">MEREPWNFKEDELQRVWATIADGVLFLKVKAAQIRSPVLRYVHKALANTFFARKALGQSTREKSSSLTWESSPSSHAQAMGEIRGDRSAGNSCLSLTSSPPTRQPYNTRHKEEGSLVLEGHHTYLCAAGVHGQESY</sequence>
<protein>
    <recommendedName>
        <fullName evidence="2">Arabidopsis retrotransposon Orf1 C-terminal domain-containing protein</fullName>
    </recommendedName>
</protein>
<proteinExistence type="predicted"/>
<dbReference type="Pfam" id="PF03078">
    <property type="entry name" value="ATHILA"/>
    <property type="match status" value="1"/>
</dbReference>
<comment type="caution">
    <text evidence="3">The sequence shown here is derived from an EMBL/GenBank/DDBJ whole genome shotgun (WGS) entry which is preliminary data.</text>
</comment>
<dbReference type="Proteomes" id="UP000467841">
    <property type="component" value="Unassembled WGS sequence"/>
</dbReference>
<evidence type="ECO:0000313" key="3">
    <source>
        <dbReference type="EMBL" id="CAA7038339.1"/>
    </source>
</evidence>
<feature type="compositionally biased region" description="Polar residues" evidence="1">
    <location>
        <begin position="89"/>
        <end position="107"/>
    </location>
</feature>
<name>A0A6D2J9T7_9BRAS</name>
<organism evidence="3 4">
    <name type="scientific">Microthlaspi erraticum</name>
    <dbReference type="NCBI Taxonomy" id="1685480"/>
    <lineage>
        <taxon>Eukaryota</taxon>
        <taxon>Viridiplantae</taxon>
        <taxon>Streptophyta</taxon>
        <taxon>Embryophyta</taxon>
        <taxon>Tracheophyta</taxon>
        <taxon>Spermatophyta</taxon>
        <taxon>Magnoliopsida</taxon>
        <taxon>eudicotyledons</taxon>
        <taxon>Gunneridae</taxon>
        <taxon>Pentapetalae</taxon>
        <taxon>rosids</taxon>
        <taxon>malvids</taxon>
        <taxon>Brassicales</taxon>
        <taxon>Brassicaceae</taxon>
        <taxon>Coluteocarpeae</taxon>
        <taxon>Microthlaspi</taxon>
    </lineage>
</organism>
<keyword evidence="4" id="KW-1185">Reference proteome</keyword>
<dbReference type="AlphaFoldDB" id="A0A6D2J9T7"/>
<dbReference type="OrthoDB" id="1750933at2759"/>
<feature type="compositionally biased region" description="Low complexity" evidence="1">
    <location>
        <begin position="65"/>
        <end position="75"/>
    </location>
</feature>
<evidence type="ECO:0000313" key="4">
    <source>
        <dbReference type="Proteomes" id="UP000467841"/>
    </source>
</evidence>
<evidence type="ECO:0000256" key="1">
    <source>
        <dbReference type="SAM" id="MobiDB-lite"/>
    </source>
</evidence>
<gene>
    <name evidence="3" type="ORF">MERR_LOCUS25574</name>
</gene>
<evidence type="ECO:0000259" key="2">
    <source>
        <dbReference type="Pfam" id="PF03078"/>
    </source>
</evidence>
<feature type="region of interest" description="Disordered" evidence="1">
    <location>
        <begin position="57"/>
        <end position="109"/>
    </location>
</feature>
<reference evidence="3" key="1">
    <citation type="submission" date="2020-01" db="EMBL/GenBank/DDBJ databases">
        <authorList>
            <person name="Mishra B."/>
        </authorList>
    </citation>
    <scope>NUCLEOTIDE SEQUENCE [LARGE SCALE GENOMIC DNA]</scope>
</reference>